<evidence type="ECO:0000256" key="7">
    <source>
        <dbReference type="ARBA" id="ARBA00022777"/>
    </source>
</evidence>
<evidence type="ECO:0000256" key="3">
    <source>
        <dbReference type="ARBA" id="ARBA00012438"/>
    </source>
</evidence>
<comment type="catalytic activity">
    <reaction evidence="1">
        <text>ATP + protein L-histidine = ADP + protein N-phospho-L-histidine.</text>
        <dbReference type="EC" id="2.7.13.3"/>
    </reaction>
</comment>
<gene>
    <name evidence="13" type="ordered locus">Olsu_1222</name>
</gene>
<dbReference type="PATRIC" id="fig|633147.7.peg.316"/>
<evidence type="ECO:0000256" key="2">
    <source>
        <dbReference type="ARBA" id="ARBA00004236"/>
    </source>
</evidence>
<keyword evidence="4" id="KW-0597">Phosphoprotein</keyword>
<dbReference type="InterPro" id="IPR003661">
    <property type="entry name" value="HisK_dim/P_dom"/>
</dbReference>
<keyword evidence="9" id="KW-0902">Two-component regulatory system</keyword>
<evidence type="ECO:0000256" key="9">
    <source>
        <dbReference type="ARBA" id="ARBA00023012"/>
    </source>
</evidence>
<dbReference type="SMART" id="SM00388">
    <property type="entry name" value="HisKA"/>
    <property type="match status" value="1"/>
</dbReference>
<evidence type="ECO:0000256" key="4">
    <source>
        <dbReference type="ARBA" id="ARBA00022553"/>
    </source>
</evidence>
<keyword evidence="8 11" id="KW-1133">Transmembrane helix</keyword>
<keyword evidence="14" id="KW-1185">Reference proteome</keyword>
<dbReference type="InterPro" id="IPR003594">
    <property type="entry name" value="HATPase_dom"/>
</dbReference>
<dbReference type="PANTHER" id="PTHR45436:SF5">
    <property type="entry name" value="SENSOR HISTIDINE KINASE TRCS"/>
    <property type="match status" value="1"/>
</dbReference>
<dbReference type="SUPFAM" id="SSF47384">
    <property type="entry name" value="Homodimeric domain of signal transducing histidine kinase"/>
    <property type="match status" value="1"/>
</dbReference>
<feature type="transmembrane region" description="Helical" evidence="11">
    <location>
        <begin position="159"/>
        <end position="178"/>
    </location>
</feature>
<name>E1QW25_OLSUV</name>
<keyword evidence="7 13" id="KW-0418">Kinase</keyword>
<dbReference type="InterPro" id="IPR050428">
    <property type="entry name" value="TCS_sensor_his_kinase"/>
</dbReference>
<dbReference type="EC" id="2.7.13.3" evidence="3"/>
<dbReference type="Gene3D" id="3.30.565.10">
    <property type="entry name" value="Histidine kinase-like ATPase, C-terminal domain"/>
    <property type="match status" value="1"/>
</dbReference>
<dbReference type="AlphaFoldDB" id="E1QW25"/>
<evidence type="ECO:0000259" key="12">
    <source>
        <dbReference type="PROSITE" id="PS50109"/>
    </source>
</evidence>
<comment type="subcellular location">
    <subcellularLocation>
        <location evidence="2">Cell membrane</location>
    </subcellularLocation>
</comment>
<sequence length="417" mass="45322">MEMERRLRAQLTASVAAALFVMLAFIIVSSTFLRRQQLDATADAVLDIVLDYDGSVPSGYVSLPSTGSASINDILGAQFFVASIDPSGSVTGVNLDGIGLLDGDTALRLAQEVYRRAGPDSGSIEGYRYRIRHGSDGSMTVAFLDRTSQSDTLRYSTLAISWISLAVMVGTTLVFALLSRRIVAPIVRSQVAQRQFVVDAGHDLRTPVSIISADADILAMDIGEDNEWLLDIKRQVAVMSELTESLIVLSRASAAIARDDVVDVGELVGEQVSSFRSRALLEGHELEMGRMDGAWVRGNRQYLARMVGSLLDNALKYSSVGAAISVRVERHVRQVEVSVSNAVDDADPADVRRWFDRFYQSDRSRDHHVGGFGIGLAMVRAVAEAHGGRARASVSSDHRRVTMTVSMPLPVRKGNRP</sequence>
<reference evidence="13 14" key="1">
    <citation type="journal article" date="2010" name="Stand. Genomic Sci.">
        <title>Complete genome sequence of Olsenella uli type strain (VPI D76D-27C).</title>
        <authorList>
            <person name="Goker M."/>
            <person name="Held B."/>
            <person name="Lucas S."/>
            <person name="Nolan M."/>
            <person name="Yasawong M."/>
            <person name="Glavina Del Rio T."/>
            <person name="Tice H."/>
            <person name="Cheng J.F."/>
            <person name="Bruce D."/>
            <person name="Detter J.C."/>
            <person name="Tapia R."/>
            <person name="Han C."/>
            <person name="Goodwin L."/>
            <person name="Pitluck S."/>
            <person name="Liolios K."/>
            <person name="Ivanova N."/>
            <person name="Mavromatis K."/>
            <person name="Mikhailova N."/>
            <person name="Pati A."/>
            <person name="Chen A."/>
            <person name="Palaniappan K."/>
            <person name="Land M."/>
            <person name="Hauser L."/>
            <person name="Chang Y.J."/>
            <person name="Jeffries C.D."/>
            <person name="Rohde M."/>
            <person name="Sikorski J."/>
            <person name="Pukall R."/>
            <person name="Woyke T."/>
            <person name="Bristow J."/>
            <person name="Eisen J.A."/>
            <person name="Markowitz V."/>
            <person name="Hugenholtz P."/>
            <person name="Kyrpides N.C."/>
            <person name="Klenk H.P."/>
            <person name="Lapidus A."/>
        </authorList>
    </citation>
    <scope>NUCLEOTIDE SEQUENCE [LARGE SCALE GENOMIC DNA]</scope>
    <source>
        <strain evidence="14">ATCC 49627 / DSM 7084 / CIP 109912 / JCM 12494 / NCIMB 702895 / VPI D76D-27C</strain>
    </source>
</reference>
<dbReference type="PANTHER" id="PTHR45436">
    <property type="entry name" value="SENSOR HISTIDINE KINASE YKOH"/>
    <property type="match status" value="1"/>
</dbReference>
<dbReference type="PRINTS" id="PR00344">
    <property type="entry name" value="BCTRLSENSOR"/>
</dbReference>
<dbReference type="eggNOG" id="COG2205">
    <property type="taxonomic scope" value="Bacteria"/>
</dbReference>
<evidence type="ECO:0000256" key="1">
    <source>
        <dbReference type="ARBA" id="ARBA00000085"/>
    </source>
</evidence>
<evidence type="ECO:0000313" key="14">
    <source>
        <dbReference type="Proteomes" id="UP000000333"/>
    </source>
</evidence>
<dbReference type="RefSeq" id="WP_013252080.1">
    <property type="nucleotide sequence ID" value="NC_014363.1"/>
</dbReference>
<dbReference type="Proteomes" id="UP000000333">
    <property type="component" value="Chromosome"/>
</dbReference>
<dbReference type="STRING" id="633147.Olsu_1222"/>
<feature type="domain" description="Histidine kinase" evidence="12">
    <location>
        <begin position="199"/>
        <end position="411"/>
    </location>
</feature>
<dbReference type="Pfam" id="PF02518">
    <property type="entry name" value="HATPase_c"/>
    <property type="match status" value="1"/>
</dbReference>
<protein>
    <recommendedName>
        <fullName evidence="3">histidine kinase</fullName>
        <ecNumber evidence="3">2.7.13.3</ecNumber>
    </recommendedName>
</protein>
<evidence type="ECO:0000313" key="13">
    <source>
        <dbReference type="EMBL" id="ADK68328.1"/>
    </source>
</evidence>
<dbReference type="SUPFAM" id="SSF55874">
    <property type="entry name" value="ATPase domain of HSP90 chaperone/DNA topoisomerase II/histidine kinase"/>
    <property type="match status" value="1"/>
</dbReference>
<organism evidence="13 14">
    <name type="scientific">Olsenella uli (strain ATCC 49627 / DSM 7084 / CCUG 31166 / CIP 109912 / JCM 12494 / LMG 11480 / NCIMB 702895 / VPI D76D-27C)</name>
    <name type="common">Lactobacillus uli</name>
    <dbReference type="NCBI Taxonomy" id="633147"/>
    <lineage>
        <taxon>Bacteria</taxon>
        <taxon>Bacillati</taxon>
        <taxon>Actinomycetota</taxon>
        <taxon>Coriobacteriia</taxon>
        <taxon>Coriobacteriales</taxon>
        <taxon>Atopobiaceae</taxon>
        <taxon>Olsenella</taxon>
    </lineage>
</organism>
<dbReference type="Gene3D" id="1.10.287.130">
    <property type="match status" value="1"/>
</dbReference>
<evidence type="ECO:0000256" key="11">
    <source>
        <dbReference type="SAM" id="Phobius"/>
    </source>
</evidence>
<dbReference type="GO" id="GO:0000155">
    <property type="term" value="F:phosphorelay sensor kinase activity"/>
    <property type="evidence" value="ECO:0007669"/>
    <property type="project" value="InterPro"/>
</dbReference>
<evidence type="ECO:0000256" key="6">
    <source>
        <dbReference type="ARBA" id="ARBA00022692"/>
    </source>
</evidence>
<keyword evidence="6 11" id="KW-0812">Transmembrane</keyword>
<keyword evidence="5" id="KW-0808">Transferase</keyword>
<dbReference type="PROSITE" id="PS50109">
    <property type="entry name" value="HIS_KIN"/>
    <property type="match status" value="1"/>
</dbReference>
<evidence type="ECO:0000256" key="5">
    <source>
        <dbReference type="ARBA" id="ARBA00022679"/>
    </source>
</evidence>
<dbReference type="InterPro" id="IPR036097">
    <property type="entry name" value="HisK_dim/P_sf"/>
</dbReference>
<dbReference type="CDD" id="cd00082">
    <property type="entry name" value="HisKA"/>
    <property type="match status" value="1"/>
</dbReference>
<dbReference type="HOGENOM" id="CLU_000445_89_6_11"/>
<dbReference type="InterPro" id="IPR005467">
    <property type="entry name" value="His_kinase_dom"/>
</dbReference>
<dbReference type="EMBL" id="CP002106">
    <property type="protein sequence ID" value="ADK68328.1"/>
    <property type="molecule type" value="Genomic_DNA"/>
</dbReference>
<dbReference type="GO" id="GO:0005886">
    <property type="term" value="C:plasma membrane"/>
    <property type="evidence" value="ECO:0007669"/>
    <property type="project" value="UniProtKB-SubCell"/>
</dbReference>
<dbReference type="KEGG" id="ols:Olsu_1222"/>
<evidence type="ECO:0000256" key="8">
    <source>
        <dbReference type="ARBA" id="ARBA00022989"/>
    </source>
</evidence>
<proteinExistence type="predicted"/>
<evidence type="ECO:0000256" key="10">
    <source>
        <dbReference type="ARBA" id="ARBA00023136"/>
    </source>
</evidence>
<dbReference type="InterPro" id="IPR036890">
    <property type="entry name" value="HATPase_C_sf"/>
</dbReference>
<dbReference type="InterPro" id="IPR004358">
    <property type="entry name" value="Sig_transdc_His_kin-like_C"/>
</dbReference>
<dbReference type="GeneID" id="78512636"/>
<dbReference type="SMART" id="SM00387">
    <property type="entry name" value="HATPase_c"/>
    <property type="match status" value="1"/>
</dbReference>
<keyword evidence="10 11" id="KW-0472">Membrane</keyword>
<dbReference type="OrthoDB" id="9786919at2"/>
<dbReference type="Pfam" id="PF00512">
    <property type="entry name" value="HisKA"/>
    <property type="match status" value="1"/>
</dbReference>
<feature type="transmembrane region" description="Helical" evidence="11">
    <location>
        <begin position="12"/>
        <end position="33"/>
    </location>
</feature>
<accession>E1QW25</accession>